<dbReference type="RefSeq" id="WP_036684882.1">
    <property type="nucleotide sequence ID" value="NZ_JNVM01000015.1"/>
</dbReference>
<dbReference type="OrthoDB" id="9814001at2"/>
<evidence type="ECO:0000256" key="6">
    <source>
        <dbReference type="SAM" id="Phobius"/>
    </source>
</evidence>
<feature type="transmembrane region" description="Helical" evidence="6">
    <location>
        <begin position="141"/>
        <end position="163"/>
    </location>
</feature>
<evidence type="ECO:0000313" key="8">
    <source>
        <dbReference type="EMBL" id="KEQ24590.1"/>
    </source>
</evidence>
<dbReference type="Gene3D" id="1.20.1250.20">
    <property type="entry name" value="MFS general substrate transporter like domains"/>
    <property type="match status" value="1"/>
</dbReference>
<accession>A0A081P1L7</accession>
<reference evidence="8 9" key="1">
    <citation type="submission" date="2014-06" db="EMBL/GenBank/DDBJ databases">
        <title>Draft genome sequence of Paenibacillus sp. MSt1.</title>
        <authorList>
            <person name="Aw Y.K."/>
            <person name="Ong K.S."/>
            <person name="Gan H.M."/>
            <person name="Lee S.M."/>
        </authorList>
    </citation>
    <scope>NUCLEOTIDE SEQUENCE [LARGE SCALE GENOMIC DNA]</scope>
    <source>
        <strain evidence="8 9">MSt1</strain>
    </source>
</reference>
<feature type="transmembrane region" description="Helical" evidence="6">
    <location>
        <begin position="222"/>
        <end position="241"/>
    </location>
</feature>
<dbReference type="InterPro" id="IPR011701">
    <property type="entry name" value="MFS"/>
</dbReference>
<dbReference type="EMBL" id="JNVM01000015">
    <property type="protein sequence ID" value="KEQ24590.1"/>
    <property type="molecule type" value="Genomic_DNA"/>
</dbReference>
<dbReference type="AlphaFoldDB" id="A0A081P1L7"/>
<evidence type="ECO:0000256" key="3">
    <source>
        <dbReference type="ARBA" id="ARBA00022692"/>
    </source>
</evidence>
<comment type="caution">
    <text evidence="8">The sequence shown here is derived from an EMBL/GenBank/DDBJ whole genome shotgun (WGS) entry which is preliminary data.</text>
</comment>
<feature type="transmembrane region" description="Helical" evidence="6">
    <location>
        <begin position="304"/>
        <end position="323"/>
    </location>
</feature>
<dbReference type="CDD" id="cd17489">
    <property type="entry name" value="MFS_YfcJ_like"/>
    <property type="match status" value="1"/>
</dbReference>
<feature type="transmembrane region" description="Helical" evidence="6">
    <location>
        <begin position="247"/>
        <end position="265"/>
    </location>
</feature>
<comment type="subcellular location">
    <subcellularLocation>
        <location evidence="1">Cell membrane</location>
        <topology evidence="1">Multi-pass membrane protein</topology>
    </subcellularLocation>
</comment>
<dbReference type="InterPro" id="IPR020846">
    <property type="entry name" value="MFS_dom"/>
</dbReference>
<feature type="transmembrane region" description="Helical" evidence="6">
    <location>
        <begin position="106"/>
        <end position="129"/>
    </location>
</feature>
<proteinExistence type="predicted"/>
<dbReference type="PROSITE" id="PS50850">
    <property type="entry name" value="MFS"/>
    <property type="match status" value="1"/>
</dbReference>
<keyword evidence="3 6" id="KW-0812">Transmembrane</keyword>
<evidence type="ECO:0000256" key="2">
    <source>
        <dbReference type="ARBA" id="ARBA00022448"/>
    </source>
</evidence>
<name>A0A081P1L7_9BACL</name>
<dbReference type="Pfam" id="PF07690">
    <property type="entry name" value="MFS_1"/>
    <property type="match status" value="1"/>
</dbReference>
<dbReference type="InterPro" id="IPR052714">
    <property type="entry name" value="MFS_Exporter"/>
</dbReference>
<feature type="transmembrane region" description="Helical" evidence="6">
    <location>
        <begin position="277"/>
        <end position="298"/>
    </location>
</feature>
<feature type="transmembrane region" description="Helical" evidence="6">
    <location>
        <begin position="370"/>
        <end position="391"/>
    </location>
</feature>
<dbReference type="InterPro" id="IPR036259">
    <property type="entry name" value="MFS_trans_sf"/>
</dbReference>
<feature type="domain" description="Major facilitator superfamily (MFS) profile" evidence="7">
    <location>
        <begin position="16"/>
        <end position="392"/>
    </location>
</feature>
<organism evidence="8 9">
    <name type="scientific">Paenibacillus tyrfis</name>
    <dbReference type="NCBI Taxonomy" id="1501230"/>
    <lineage>
        <taxon>Bacteria</taxon>
        <taxon>Bacillati</taxon>
        <taxon>Bacillota</taxon>
        <taxon>Bacilli</taxon>
        <taxon>Bacillales</taxon>
        <taxon>Paenibacillaceae</taxon>
        <taxon>Paenibacillus</taxon>
    </lineage>
</organism>
<evidence type="ECO:0000259" key="7">
    <source>
        <dbReference type="PROSITE" id="PS50850"/>
    </source>
</evidence>
<feature type="transmembrane region" description="Helical" evidence="6">
    <location>
        <begin position="169"/>
        <end position="190"/>
    </location>
</feature>
<evidence type="ECO:0000313" key="9">
    <source>
        <dbReference type="Proteomes" id="UP000028123"/>
    </source>
</evidence>
<keyword evidence="9" id="KW-1185">Reference proteome</keyword>
<evidence type="ECO:0000256" key="1">
    <source>
        <dbReference type="ARBA" id="ARBA00004651"/>
    </source>
</evidence>
<dbReference type="eggNOG" id="COG2814">
    <property type="taxonomic scope" value="Bacteria"/>
</dbReference>
<sequence length="402" mass="42742">MKEQHDIPASKLWTRDFVLLTVSNLFLYLNLQMITPSLPAYVTEQFGAGQWTVSLVISLFALAAIVTRFFAGAWLKRGRTTLILLLGLTVYMLATASYYAAGTLALFLLIRILYGIGFGVSSTAFGTMVSDIIPIRRMGEGMGYFGLSTSLSMSVAPVIGLWLLGSYGFSTLILVSTLLAILIIPLSLLIRSTPSASKPAAAPSLAAAPDTRGTYRRVALPCFLNMLLSITYGGLISYLALFGKEVHIGNVGWFFLCNAGAVLLVRPVAGKIFDKKGHFAVLPPGALMVAVGLVLLSYTSGMTGLLASALCYGIGYGILQPSLQAWTVKQVSPEMRGTANGTFYNSIDLGIALGSLLLGGIASGTSYSTMYLLSALAMLLFLAIYVSGTLVKGKPQAPALRK</sequence>
<feature type="transmembrane region" description="Helical" evidence="6">
    <location>
        <begin position="343"/>
        <end position="364"/>
    </location>
</feature>
<dbReference type="GO" id="GO:0005886">
    <property type="term" value="C:plasma membrane"/>
    <property type="evidence" value="ECO:0007669"/>
    <property type="project" value="UniProtKB-SubCell"/>
</dbReference>
<dbReference type="SUPFAM" id="SSF103473">
    <property type="entry name" value="MFS general substrate transporter"/>
    <property type="match status" value="1"/>
</dbReference>
<protein>
    <submittedName>
        <fullName evidence="8">MFS transporter</fullName>
    </submittedName>
</protein>
<dbReference type="PANTHER" id="PTHR23531">
    <property type="entry name" value="QUINOLENE RESISTANCE PROTEIN NORA"/>
    <property type="match status" value="1"/>
</dbReference>
<dbReference type="GO" id="GO:0022857">
    <property type="term" value="F:transmembrane transporter activity"/>
    <property type="evidence" value="ECO:0007669"/>
    <property type="project" value="InterPro"/>
</dbReference>
<keyword evidence="5 6" id="KW-0472">Membrane</keyword>
<evidence type="ECO:0000256" key="5">
    <source>
        <dbReference type="ARBA" id="ARBA00023136"/>
    </source>
</evidence>
<keyword evidence="2" id="KW-0813">Transport</keyword>
<gene>
    <name evidence="8" type="ORF">ET33_07550</name>
</gene>
<feature type="transmembrane region" description="Helical" evidence="6">
    <location>
        <begin position="12"/>
        <end position="31"/>
    </location>
</feature>
<evidence type="ECO:0000256" key="4">
    <source>
        <dbReference type="ARBA" id="ARBA00022989"/>
    </source>
</evidence>
<feature type="transmembrane region" description="Helical" evidence="6">
    <location>
        <begin position="51"/>
        <end position="70"/>
    </location>
</feature>
<dbReference type="PANTHER" id="PTHR23531:SF2">
    <property type="entry name" value="PERMEASE"/>
    <property type="match status" value="1"/>
</dbReference>
<feature type="transmembrane region" description="Helical" evidence="6">
    <location>
        <begin position="82"/>
        <end position="100"/>
    </location>
</feature>
<dbReference type="Proteomes" id="UP000028123">
    <property type="component" value="Unassembled WGS sequence"/>
</dbReference>
<keyword evidence="4 6" id="KW-1133">Transmembrane helix</keyword>